<sequence>METLSPQQKTTPTRWYIQIGKIVLLLLLGFVGIVVLFFTAYFGYYLWLGKYGDATTQQELAKSFQENFTISPELRGAASASVVTQPIASLIHDHNPRFGNPDATVTIVAFIDFECPFCQRAYPTFERIKETYSPATQIIFKHFPIESIHPHARKASLAAQCAHEQGKFWEYYNLVFTEKKLDEESLFSYALKLRLNTRQFNTCVDTEKYAAAIDQDFQDGLTVGVRGTPTYIINQQKLEGSVPLSAWDDAIVQSLQQ</sequence>
<evidence type="ECO:0000313" key="9">
    <source>
        <dbReference type="Proteomes" id="UP000229362"/>
    </source>
</evidence>
<dbReference type="InterPro" id="IPR012336">
    <property type="entry name" value="Thioredoxin-like_fold"/>
</dbReference>
<dbReference type="InterPro" id="IPR036249">
    <property type="entry name" value="Thioredoxin-like_sf"/>
</dbReference>
<keyword evidence="6" id="KW-0812">Transmembrane</keyword>
<organism evidence="8 9">
    <name type="scientific">Candidatus Magasanikbacteria bacterium CG10_big_fil_rev_8_21_14_0_10_43_6</name>
    <dbReference type="NCBI Taxonomy" id="1974650"/>
    <lineage>
        <taxon>Bacteria</taxon>
        <taxon>Candidatus Magasanikiibacteriota</taxon>
    </lineage>
</organism>
<evidence type="ECO:0000256" key="1">
    <source>
        <dbReference type="ARBA" id="ARBA00005791"/>
    </source>
</evidence>
<evidence type="ECO:0000256" key="2">
    <source>
        <dbReference type="ARBA" id="ARBA00022729"/>
    </source>
</evidence>
<dbReference type="PANTHER" id="PTHR13887:SF14">
    <property type="entry name" value="DISULFIDE BOND FORMATION PROTEIN D"/>
    <property type="match status" value="1"/>
</dbReference>
<keyword evidence="6" id="KW-1133">Transmembrane helix</keyword>
<name>A0A2M6W016_9BACT</name>
<dbReference type="PROSITE" id="PS51352">
    <property type="entry name" value="THIOREDOXIN_2"/>
    <property type="match status" value="1"/>
</dbReference>
<evidence type="ECO:0000313" key="8">
    <source>
        <dbReference type="EMBL" id="PIT86136.1"/>
    </source>
</evidence>
<evidence type="ECO:0000256" key="3">
    <source>
        <dbReference type="ARBA" id="ARBA00023002"/>
    </source>
</evidence>
<dbReference type="AlphaFoldDB" id="A0A2M6W016"/>
<keyword evidence="6" id="KW-0472">Membrane</keyword>
<dbReference type="Proteomes" id="UP000229362">
    <property type="component" value="Unassembled WGS sequence"/>
</dbReference>
<keyword evidence="3" id="KW-0560">Oxidoreductase</keyword>
<feature type="domain" description="Thioredoxin" evidence="7">
    <location>
        <begin position="59"/>
        <end position="257"/>
    </location>
</feature>
<dbReference type="EMBL" id="PFBZ01000204">
    <property type="protein sequence ID" value="PIT86136.1"/>
    <property type="molecule type" value="Genomic_DNA"/>
</dbReference>
<gene>
    <name evidence="8" type="ORF">COU33_04830</name>
</gene>
<dbReference type="SUPFAM" id="SSF52833">
    <property type="entry name" value="Thioredoxin-like"/>
    <property type="match status" value="1"/>
</dbReference>
<comment type="similarity">
    <text evidence="1">Belongs to the thioredoxin family. DsbA subfamily.</text>
</comment>
<evidence type="ECO:0000256" key="6">
    <source>
        <dbReference type="SAM" id="Phobius"/>
    </source>
</evidence>
<proteinExistence type="inferred from homology"/>
<keyword evidence="5" id="KW-0676">Redox-active center</keyword>
<keyword evidence="2" id="KW-0732">Signal</keyword>
<accession>A0A2M6W016</accession>
<protein>
    <recommendedName>
        <fullName evidence="7">Thioredoxin domain-containing protein</fullName>
    </recommendedName>
</protein>
<evidence type="ECO:0000256" key="5">
    <source>
        <dbReference type="ARBA" id="ARBA00023284"/>
    </source>
</evidence>
<feature type="transmembrane region" description="Helical" evidence="6">
    <location>
        <begin position="22"/>
        <end position="47"/>
    </location>
</feature>
<keyword evidence="4" id="KW-1015">Disulfide bond</keyword>
<reference evidence="9" key="1">
    <citation type="submission" date="2017-09" db="EMBL/GenBank/DDBJ databases">
        <title>Depth-based differentiation of microbial function through sediment-hosted aquifers and enrichment of novel symbionts in the deep terrestrial subsurface.</title>
        <authorList>
            <person name="Probst A.J."/>
            <person name="Ladd B."/>
            <person name="Jarett J.K."/>
            <person name="Geller-Mcgrath D.E."/>
            <person name="Sieber C.M.K."/>
            <person name="Emerson J.B."/>
            <person name="Anantharaman K."/>
            <person name="Thomas B.C."/>
            <person name="Malmstrom R."/>
            <person name="Stieglmeier M."/>
            <person name="Klingl A."/>
            <person name="Woyke T."/>
            <person name="Ryan C.M."/>
            <person name="Banfield J.F."/>
        </authorList>
    </citation>
    <scope>NUCLEOTIDE SEQUENCE [LARGE SCALE GENOMIC DNA]</scope>
</reference>
<dbReference type="PANTHER" id="PTHR13887">
    <property type="entry name" value="GLUTATHIONE S-TRANSFERASE KAPPA"/>
    <property type="match status" value="1"/>
</dbReference>
<dbReference type="Gene3D" id="3.40.30.10">
    <property type="entry name" value="Glutaredoxin"/>
    <property type="match status" value="1"/>
</dbReference>
<dbReference type="Pfam" id="PF13462">
    <property type="entry name" value="Thioredoxin_4"/>
    <property type="match status" value="1"/>
</dbReference>
<evidence type="ECO:0000259" key="7">
    <source>
        <dbReference type="PROSITE" id="PS51352"/>
    </source>
</evidence>
<evidence type="ECO:0000256" key="4">
    <source>
        <dbReference type="ARBA" id="ARBA00023157"/>
    </source>
</evidence>
<comment type="caution">
    <text evidence="8">The sequence shown here is derived from an EMBL/GenBank/DDBJ whole genome shotgun (WGS) entry which is preliminary data.</text>
</comment>
<dbReference type="GO" id="GO:0016491">
    <property type="term" value="F:oxidoreductase activity"/>
    <property type="evidence" value="ECO:0007669"/>
    <property type="project" value="UniProtKB-KW"/>
</dbReference>
<dbReference type="InterPro" id="IPR013766">
    <property type="entry name" value="Thioredoxin_domain"/>
</dbReference>